<dbReference type="EMBL" id="QMQZ01000024">
    <property type="protein sequence ID" value="RLE51897.1"/>
    <property type="molecule type" value="Genomic_DNA"/>
</dbReference>
<reference evidence="2 3" key="1">
    <citation type="submission" date="2018-06" db="EMBL/GenBank/DDBJ databases">
        <title>Extensive metabolic versatility and redundancy in microbially diverse, dynamic hydrothermal sediments.</title>
        <authorList>
            <person name="Dombrowski N."/>
            <person name="Teske A."/>
            <person name="Baker B.J."/>
        </authorList>
    </citation>
    <scope>NUCLEOTIDE SEQUENCE [LARGE SCALE GENOMIC DNA]</scope>
    <source>
        <strain evidence="2">B29_G17</strain>
    </source>
</reference>
<evidence type="ECO:0000313" key="3">
    <source>
        <dbReference type="Proteomes" id="UP000268446"/>
    </source>
</evidence>
<protein>
    <submittedName>
        <fullName evidence="2">Uncharacterized protein</fullName>
    </submittedName>
</protein>
<name>A0A497EXH9_9CREN</name>
<evidence type="ECO:0000313" key="2">
    <source>
        <dbReference type="EMBL" id="RLE51897.1"/>
    </source>
</evidence>
<gene>
    <name evidence="2" type="ORF">DRJ20_01205</name>
</gene>
<sequence>NKCIVKKTVIIEKLKVSNFSKTIFDVNIKLGVLGCVALCSSGLGGFSVSGALAFREIRDEELFKKILQSIPADYSFIFIRNKSRGDFYLLCPRISSSIRSKDEAVSIISGILNSLATSIPASEVKILKGEELVSALLTASFWGVEL</sequence>
<dbReference type="Proteomes" id="UP000268446">
    <property type="component" value="Unassembled WGS sequence"/>
</dbReference>
<dbReference type="AlphaFoldDB" id="A0A497EXH9"/>
<comment type="caution">
    <text evidence="2">The sequence shown here is derived from an EMBL/GenBank/DDBJ whole genome shotgun (WGS) entry which is preliminary data.</text>
</comment>
<proteinExistence type="predicted"/>
<organism evidence="2 3">
    <name type="scientific">Thermoproteota archaeon</name>
    <dbReference type="NCBI Taxonomy" id="2056631"/>
    <lineage>
        <taxon>Archaea</taxon>
        <taxon>Thermoproteota</taxon>
    </lineage>
</organism>
<keyword evidence="1" id="KW-0472">Membrane</keyword>
<keyword evidence="1" id="KW-0812">Transmembrane</keyword>
<accession>A0A497EXH9</accession>
<feature type="transmembrane region" description="Helical" evidence="1">
    <location>
        <begin position="30"/>
        <end position="54"/>
    </location>
</feature>
<feature type="non-terminal residue" evidence="2">
    <location>
        <position position="1"/>
    </location>
</feature>
<keyword evidence="1" id="KW-1133">Transmembrane helix</keyword>
<evidence type="ECO:0000256" key="1">
    <source>
        <dbReference type="SAM" id="Phobius"/>
    </source>
</evidence>